<evidence type="ECO:0000313" key="3">
    <source>
        <dbReference type="Proteomes" id="UP001597318"/>
    </source>
</evidence>
<name>A0ABW5C0M6_9BACI</name>
<protein>
    <submittedName>
        <fullName evidence="2">Cytochrome C oxidase subunit II</fullName>
    </submittedName>
</protein>
<evidence type="ECO:0000256" key="1">
    <source>
        <dbReference type="SAM" id="Phobius"/>
    </source>
</evidence>
<comment type="caution">
    <text evidence="2">The sequence shown here is derived from an EMBL/GenBank/DDBJ whole genome shotgun (WGS) entry which is preliminary data.</text>
</comment>
<keyword evidence="1" id="KW-0812">Transmembrane</keyword>
<dbReference type="Proteomes" id="UP001597318">
    <property type="component" value="Unassembled WGS sequence"/>
</dbReference>
<keyword evidence="3" id="KW-1185">Reference proteome</keyword>
<keyword evidence="1" id="KW-1133">Transmembrane helix</keyword>
<gene>
    <name evidence="2" type="ORF">ACFSKK_19165</name>
</gene>
<sequence>MSKKIKHEDHELRGTLISVFVIGFFIIVMWFGVYFFYLSR</sequence>
<dbReference type="RefSeq" id="WP_247345418.1">
    <property type="nucleotide sequence ID" value="NZ_CP095550.1"/>
</dbReference>
<feature type="transmembrane region" description="Helical" evidence="1">
    <location>
        <begin position="12"/>
        <end position="37"/>
    </location>
</feature>
<organism evidence="2 3">
    <name type="scientific">Metabacillus endolithicus</name>
    <dbReference type="NCBI Taxonomy" id="1535204"/>
    <lineage>
        <taxon>Bacteria</taxon>
        <taxon>Bacillati</taxon>
        <taxon>Bacillota</taxon>
        <taxon>Bacilli</taxon>
        <taxon>Bacillales</taxon>
        <taxon>Bacillaceae</taxon>
        <taxon>Metabacillus</taxon>
    </lineage>
</organism>
<proteinExistence type="predicted"/>
<accession>A0ABW5C0M6</accession>
<keyword evidence="1" id="KW-0472">Membrane</keyword>
<evidence type="ECO:0000313" key="2">
    <source>
        <dbReference type="EMBL" id="MFD2215808.1"/>
    </source>
</evidence>
<dbReference type="EMBL" id="JBHUIK010000005">
    <property type="protein sequence ID" value="MFD2215808.1"/>
    <property type="molecule type" value="Genomic_DNA"/>
</dbReference>
<reference evidence="3" key="1">
    <citation type="journal article" date="2019" name="Int. J. Syst. Evol. Microbiol.">
        <title>The Global Catalogue of Microorganisms (GCM) 10K type strain sequencing project: providing services to taxonomists for standard genome sequencing and annotation.</title>
        <authorList>
            <consortium name="The Broad Institute Genomics Platform"/>
            <consortium name="The Broad Institute Genome Sequencing Center for Infectious Disease"/>
            <person name="Wu L."/>
            <person name="Ma J."/>
        </authorList>
    </citation>
    <scope>NUCLEOTIDE SEQUENCE [LARGE SCALE GENOMIC DNA]</scope>
    <source>
        <strain evidence="3">CGMCC 1.15474</strain>
    </source>
</reference>